<sequence>MTTDSSFANSPQDEVRGSLLTLSKYLERSLDVGKSVVMMRRDREVFSVYVGDPAAEEEDLKSLGTITATEANEILELTQVGVNRMTVGGQTYRFFRSFTNIADVGAVIFAPA</sequence>
<dbReference type="AlphaFoldDB" id="A0A1G8IEK3"/>
<accession>A0A1G8IEK3</accession>
<dbReference type="EMBL" id="FNCJ01000018">
    <property type="protein sequence ID" value="SDI17448.1"/>
    <property type="molecule type" value="Genomic_DNA"/>
</dbReference>
<name>A0A1G8IEK3_9BURK</name>
<evidence type="ECO:0000313" key="1">
    <source>
        <dbReference type="EMBL" id="SDI17448.1"/>
    </source>
</evidence>
<organism evidence="1 2">
    <name type="scientific">Paraburkholderia phenazinium</name>
    <dbReference type="NCBI Taxonomy" id="60549"/>
    <lineage>
        <taxon>Bacteria</taxon>
        <taxon>Pseudomonadati</taxon>
        <taxon>Pseudomonadota</taxon>
        <taxon>Betaproteobacteria</taxon>
        <taxon>Burkholderiales</taxon>
        <taxon>Burkholderiaceae</taxon>
        <taxon>Paraburkholderia</taxon>
    </lineage>
</organism>
<dbReference type="RefSeq" id="WP_090690875.1">
    <property type="nucleotide sequence ID" value="NZ_CADERL010000003.1"/>
</dbReference>
<evidence type="ECO:0000313" key="2">
    <source>
        <dbReference type="Proteomes" id="UP000199706"/>
    </source>
</evidence>
<protein>
    <submittedName>
        <fullName evidence="1">Uncharacterized protein</fullName>
    </submittedName>
</protein>
<reference evidence="1 2" key="1">
    <citation type="submission" date="2016-10" db="EMBL/GenBank/DDBJ databases">
        <authorList>
            <person name="de Groot N.N."/>
        </authorList>
    </citation>
    <scope>NUCLEOTIDE SEQUENCE [LARGE SCALE GENOMIC DNA]</scope>
    <source>
        <strain evidence="1 2">LMG 2247</strain>
    </source>
</reference>
<dbReference type="OrthoDB" id="9006201at2"/>
<dbReference type="Proteomes" id="UP000199706">
    <property type="component" value="Unassembled WGS sequence"/>
</dbReference>
<gene>
    <name evidence="1" type="ORF">SAMN05216466_11877</name>
</gene>
<proteinExistence type="predicted"/>